<protein>
    <submittedName>
        <fullName evidence="2">Uncharacterized protein</fullName>
    </submittedName>
</protein>
<organism evidence="2">
    <name type="scientific">Rhizophora mucronata</name>
    <name type="common">Asiatic mangrove</name>
    <dbReference type="NCBI Taxonomy" id="61149"/>
    <lineage>
        <taxon>Eukaryota</taxon>
        <taxon>Viridiplantae</taxon>
        <taxon>Streptophyta</taxon>
        <taxon>Embryophyta</taxon>
        <taxon>Tracheophyta</taxon>
        <taxon>Spermatophyta</taxon>
        <taxon>Magnoliopsida</taxon>
        <taxon>eudicotyledons</taxon>
        <taxon>Gunneridae</taxon>
        <taxon>Pentapetalae</taxon>
        <taxon>rosids</taxon>
        <taxon>fabids</taxon>
        <taxon>Malpighiales</taxon>
        <taxon>Rhizophoraceae</taxon>
        <taxon>Rhizophora</taxon>
    </lineage>
</organism>
<dbReference type="EMBL" id="GGEC01001352">
    <property type="protein sequence ID" value="MBW81835.1"/>
    <property type="molecule type" value="Transcribed_RNA"/>
</dbReference>
<dbReference type="AlphaFoldDB" id="A0A2P2IKT7"/>
<evidence type="ECO:0000256" key="1">
    <source>
        <dbReference type="SAM" id="MobiDB-lite"/>
    </source>
</evidence>
<sequence length="54" mass="6307">MLAWESGGVGVGKCKKEKKKRKKSRCHCWSVVIQMEWNICVSWNRACQRARVLL</sequence>
<accession>A0A2P2IKT7</accession>
<feature type="region of interest" description="Disordered" evidence="1">
    <location>
        <begin position="1"/>
        <end position="22"/>
    </location>
</feature>
<feature type="compositionally biased region" description="Basic residues" evidence="1">
    <location>
        <begin position="13"/>
        <end position="22"/>
    </location>
</feature>
<proteinExistence type="predicted"/>
<reference evidence="2" key="1">
    <citation type="submission" date="2018-02" db="EMBL/GenBank/DDBJ databases">
        <title>Rhizophora mucronata_Transcriptome.</title>
        <authorList>
            <person name="Meera S.P."/>
            <person name="Sreeshan A."/>
            <person name="Augustine A."/>
        </authorList>
    </citation>
    <scope>NUCLEOTIDE SEQUENCE</scope>
    <source>
        <tissue evidence="2">Leaf</tissue>
    </source>
</reference>
<name>A0A2P2IKT7_RHIMU</name>
<evidence type="ECO:0000313" key="2">
    <source>
        <dbReference type="EMBL" id="MBW81835.1"/>
    </source>
</evidence>